<keyword evidence="4" id="KW-1133">Transmembrane helix</keyword>
<evidence type="ECO:0000256" key="1">
    <source>
        <dbReference type="ARBA" id="ARBA00006739"/>
    </source>
</evidence>
<dbReference type="OrthoDB" id="9800276at2"/>
<keyword evidence="3 6" id="KW-0808">Transferase</keyword>
<evidence type="ECO:0000256" key="3">
    <source>
        <dbReference type="ARBA" id="ARBA00022679"/>
    </source>
</evidence>
<dbReference type="GO" id="GO:0016757">
    <property type="term" value="F:glycosyltransferase activity"/>
    <property type="evidence" value="ECO:0007669"/>
    <property type="project" value="UniProtKB-KW"/>
</dbReference>
<dbReference type="InterPro" id="IPR029044">
    <property type="entry name" value="Nucleotide-diphossugar_trans"/>
</dbReference>
<dbReference type="Gene3D" id="3.90.550.10">
    <property type="entry name" value="Spore Coat Polysaccharide Biosynthesis Protein SpsA, Chain A"/>
    <property type="match status" value="1"/>
</dbReference>
<evidence type="ECO:0000256" key="2">
    <source>
        <dbReference type="ARBA" id="ARBA00022676"/>
    </source>
</evidence>
<evidence type="ECO:0000313" key="7">
    <source>
        <dbReference type="Proteomes" id="UP000318733"/>
    </source>
</evidence>
<keyword evidence="4" id="KW-0812">Transmembrane</keyword>
<sequence length="354" mass="40717">MQLYYLISGHKSLSAYVVEDELPEVNTPISVIISARNEAQNLAENLPSILEQNYPDFEVVVVNDCSSDNSDVVLDDLKRTYPHLKVVTITEHVRFKTGKKFALTLGIKAAKNEHLLFTDADCKPATGNWITRMAARFSGNVQLVLGYSPCYKKGGFINALVRFETLKTAINYLSAALNRDPYMGIGRNLAYTKTLFFSNKGFAAHMHVMSGDDDLFVNQNATSNNTVIEIHPDTFVFTDAKPNFASLYRQKKRHMGVGKLYRNRHRRMLSFDAISGFLFYILFIWCLAYYFEPLMALGLFIFRWLAQILVYRKTFKKLNATSQIWYLPFYDFVYYLYINIFGLIGTFVKTTQWK</sequence>
<protein>
    <submittedName>
        <fullName evidence="6">Glycosyltransferase</fullName>
    </submittedName>
</protein>
<feature type="domain" description="Glycosyltransferase 2-like" evidence="5">
    <location>
        <begin position="30"/>
        <end position="164"/>
    </location>
</feature>
<dbReference type="AlphaFoldDB" id="A0A556MMD9"/>
<organism evidence="6 7">
    <name type="scientific">Mucilaginibacter corticis</name>
    <dbReference type="NCBI Taxonomy" id="2597670"/>
    <lineage>
        <taxon>Bacteria</taxon>
        <taxon>Pseudomonadati</taxon>
        <taxon>Bacteroidota</taxon>
        <taxon>Sphingobacteriia</taxon>
        <taxon>Sphingobacteriales</taxon>
        <taxon>Sphingobacteriaceae</taxon>
        <taxon>Mucilaginibacter</taxon>
    </lineage>
</organism>
<proteinExistence type="inferred from homology"/>
<dbReference type="SUPFAM" id="SSF53448">
    <property type="entry name" value="Nucleotide-diphospho-sugar transferases"/>
    <property type="match status" value="1"/>
</dbReference>
<dbReference type="Proteomes" id="UP000318733">
    <property type="component" value="Unassembled WGS sequence"/>
</dbReference>
<dbReference type="PANTHER" id="PTHR43630">
    <property type="entry name" value="POLY-BETA-1,6-N-ACETYL-D-GLUCOSAMINE SYNTHASE"/>
    <property type="match status" value="1"/>
</dbReference>
<comment type="caution">
    <text evidence="6">The sequence shown here is derived from an EMBL/GenBank/DDBJ whole genome shotgun (WGS) entry which is preliminary data.</text>
</comment>
<keyword evidence="7" id="KW-1185">Reference proteome</keyword>
<reference evidence="6 7" key="1">
    <citation type="submission" date="2019-07" db="EMBL/GenBank/DDBJ databases">
        <authorList>
            <person name="Huq M.A."/>
        </authorList>
    </citation>
    <scope>NUCLEOTIDE SEQUENCE [LARGE SCALE GENOMIC DNA]</scope>
    <source>
        <strain evidence="6 7">MAH-19</strain>
    </source>
</reference>
<keyword evidence="2" id="KW-0328">Glycosyltransferase</keyword>
<evidence type="ECO:0000259" key="5">
    <source>
        <dbReference type="Pfam" id="PF00535"/>
    </source>
</evidence>
<evidence type="ECO:0000313" key="6">
    <source>
        <dbReference type="EMBL" id="TSJ41107.1"/>
    </source>
</evidence>
<evidence type="ECO:0000256" key="4">
    <source>
        <dbReference type="SAM" id="Phobius"/>
    </source>
</evidence>
<feature type="transmembrane region" description="Helical" evidence="4">
    <location>
        <begin position="269"/>
        <end position="290"/>
    </location>
</feature>
<gene>
    <name evidence="6" type="ORF">FO440_12635</name>
</gene>
<keyword evidence="4" id="KW-0472">Membrane</keyword>
<dbReference type="InterPro" id="IPR001173">
    <property type="entry name" value="Glyco_trans_2-like"/>
</dbReference>
<accession>A0A556MMD9</accession>
<feature type="transmembrane region" description="Helical" evidence="4">
    <location>
        <begin position="324"/>
        <end position="348"/>
    </location>
</feature>
<dbReference type="EMBL" id="VLPK01000002">
    <property type="protein sequence ID" value="TSJ41107.1"/>
    <property type="molecule type" value="Genomic_DNA"/>
</dbReference>
<dbReference type="PANTHER" id="PTHR43630:SF1">
    <property type="entry name" value="POLY-BETA-1,6-N-ACETYL-D-GLUCOSAMINE SYNTHASE"/>
    <property type="match status" value="1"/>
</dbReference>
<name>A0A556MMD9_9SPHI</name>
<comment type="similarity">
    <text evidence="1">Belongs to the glycosyltransferase 2 family.</text>
</comment>
<dbReference type="Pfam" id="PF00535">
    <property type="entry name" value="Glycos_transf_2"/>
    <property type="match status" value="1"/>
</dbReference>